<comment type="caution">
    <text evidence="3">The sequence shown here is derived from an EMBL/GenBank/DDBJ whole genome shotgun (WGS) entry which is preliminary data.</text>
</comment>
<reference evidence="3" key="1">
    <citation type="journal article" date="2020" name="Mol. Plant Microbe Interact.">
        <title>Genome Sequence of the Biocontrol Agent Coniothyrium minitans strain Conio (IMI 134523).</title>
        <authorList>
            <person name="Patel D."/>
            <person name="Shittu T.A."/>
            <person name="Baroncelli R."/>
            <person name="Muthumeenakshi S."/>
            <person name="Osborne T.H."/>
            <person name="Janganan T.K."/>
            <person name="Sreenivasaprasad S."/>
        </authorList>
    </citation>
    <scope>NUCLEOTIDE SEQUENCE</scope>
    <source>
        <strain evidence="3">Conio</strain>
    </source>
</reference>
<dbReference type="AlphaFoldDB" id="A0A9P6GAY0"/>
<dbReference type="Proteomes" id="UP000756921">
    <property type="component" value="Unassembled WGS sequence"/>
</dbReference>
<feature type="compositionally biased region" description="Low complexity" evidence="1">
    <location>
        <begin position="365"/>
        <end position="388"/>
    </location>
</feature>
<accession>A0A9P6GAY0</accession>
<feature type="transmembrane region" description="Helical" evidence="2">
    <location>
        <begin position="200"/>
        <end position="220"/>
    </location>
</feature>
<feature type="region of interest" description="Disordered" evidence="1">
    <location>
        <begin position="298"/>
        <end position="338"/>
    </location>
</feature>
<organism evidence="3 4">
    <name type="scientific">Paraphaeosphaeria minitans</name>
    <dbReference type="NCBI Taxonomy" id="565426"/>
    <lineage>
        <taxon>Eukaryota</taxon>
        <taxon>Fungi</taxon>
        <taxon>Dikarya</taxon>
        <taxon>Ascomycota</taxon>
        <taxon>Pezizomycotina</taxon>
        <taxon>Dothideomycetes</taxon>
        <taxon>Pleosporomycetidae</taxon>
        <taxon>Pleosporales</taxon>
        <taxon>Massarineae</taxon>
        <taxon>Didymosphaeriaceae</taxon>
        <taxon>Paraphaeosphaeria</taxon>
    </lineage>
</organism>
<feature type="compositionally biased region" description="Polar residues" evidence="1">
    <location>
        <begin position="35"/>
        <end position="50"/>
    </location>
</feature>
<name>A0A9P6GAY0_9PLEO</name>
<sequence length="444" mass="49235">MPMPTLWKWSPRPGQTPDGSPASQSPSRFGALHSNVRSMINGSSIYSRSPTLGGDASPKTPFMGFFRREHSPPAPIDVDAANEPPRDSSDSHSPLHPQHTAGSYMRTIAPLQHPQEPPTVYRRDSDILNRHPADVQLDYRASVDPETEVLSDEVQQRRRRRRHRRRKHSHPRSQRAWMRRKHEKRGCMPFVRGSAARGKFTASMISGLFLATVLAVYLVLALTRHDLGQEVHVVFIMIVLGTTIFFCHSLIRLCMLILHPSVADPNRPNFPNMSAPEGFVPVRPIRVHLVRDEELADAYASSDDDDDDDEARDDRRDREATADLEKGPKLPPPAYGLWRSSVRVDPNLLHWQRVDSSPAPPRIPGGDSRGSSRTASRSGSVSGAAAEAPRPPSYVSDDGVGYAVDAAPRSVAPSHSGVSDIHPAWRPGYAVSEVPTEWPRGVRV</sequence>
<feature type="compositionally biased region" description="Basic and acidic residues" evidence="1">
    <location>
        <begin position="312"/>
        <end position="328"/>
    </location>
</feature>
<evidence type="ECO:0000313" key="4">
    <source>
        <dbReference type="Proteomes" id="UP000756921"/>
    </source>
</evidence>
<feature type="compositionally biased region" description="Basic residues" evidence="1">
    <location>
        <begin position="157"/>
        <end position="180"/>
    </location>
</feature>
<proteinExistence type="predicted"/>
<feature type="compositionally biased region" description="Polar residues" evidence="1">
    <location>
        <begin position="17"/>
        <end position="27"/>
    </location>
</feature>
<evidence type="ECO:0000313" key="3">
    <source>
        <dbReference type="EMBL" id="KAF9731060.1"/>
    </source>
</evidence>
<feature type="transmembrane region" description="Helical" evidence="2">
    <location>
        <begin position="232"/>
        <end position="251"/>
    </location>
</feature>
<feature type="region of interest" description="Disordered" evidence="1">
    <location>
        <begin position="352"/>
        <end position="444"/>
    </location>
</feature>
<gene>
    <name evidence="3" type="ORF">PMIN01_11019</name>
</gene>
<keyword evidence="4" id="KW-1185">Reference proteome</keyword>
<keyword evidence="2" id="KW-0472">Membrane</keyword>
<feature type="region of interest" description="Disordered" evidence="1">
    <location>
        <begin position="1"/>
        <end position="100"/>
    </location>
</feature>
<feature type="compositionally biased region" description="Acidic residues" evidence="1">
    <location>
        <begin position="302"/>
        <end position="311"/>
    </location>
</feature>
<keyword evidence="2" id="KW-1133">Transmembrane helix</keyword>
<evidence type="ECO:0000256" key="1">
    <source>
        <dbReference type="SAM" id="MobiDB-lite"/>
    </source>
</evidence>
<dbReference type="OrthoDB" id="5417811at2759"/>
<protein>
    <submittedName>
        <fullName evidence="3">Uncharacterized protein</fullName>
    </submittedName>
</protein>
<evidence type="ECO:0000256" key="2">
    <source>
        <dbReference type="SAM" id="Phobius"/>
    </source>
</evidence>
<feature type="region of interest" description="Disordered" evidence="1">
    <location>
        <begin position="138"/>
        <end position="180"/>
    </location>
</feature>
<dbReference type="EMBL" id="WJXW01000013">
    <property type="protein sequence ID" value="KAF9731060.1"/>
    <property type="molecule type" value="Genomic_DNA"/>
</dbReference>
<keyword evidence="2" id="KW-0812">Transmembrane</keyword>